<feature type="domain" description="Ubiquitin-like" evidence="4">
    <location>
        <begin position="3"/>
        <end position="75"/>
    </location>
</feature>
<evidence type="ECO:0000256" key="2">
    <source>
        <dbReference type="SAM" id="MobiDB-lite"/>
    </source>
</evidence>
<organism evidence="5 6">
    <name type="scientific">Lingula anatina</name>
    <name type="common">Brachiopod</name>
    <name type="synonym">Lingula unguis</name>
    <dbReference type="NCBI Taxonomy" id="7574"/>
    <lineage>
        <taxon>Eukaryota</taxon>
        <taxon>Metazoa</taxon>
        <taxon>Spiralia</taxon>
        <taxon>Lophotrochozoa</taxon>
        <taxon>Brachiopoda</taxon>
        <taxon>Linguliformea</taxon>
        <taxon>Lingulata</taxon>
        <taxon>Lingulida</taxon>
        <taxon>Linguloidea</taxon>
        <taxon>Lingulidae</taxon>
        <taxon>Lingula</taxon>
    </lineage>
</organism>
<evidence type="ECO:0000313" key="5">
    <source>
        <dbReference type="Proteomes" id="UP000085678"/>
    </source>
</evidence>
<dbReference type="Proteomes" id="UP000085678">
    <property type="component" value="Unplaced"/>
</dbReference>
<dbReference type="InterPro" id="IPR000626">
    <property type="entry name" value="Ubiquitin-like_dom"/>
</dbReference>
<feature type="compositionally biased region" description="Low complexity" evidence="2">
    <location>
        <begin position="643"/>
        <end position="654"/>
    </location>
</feature>
<keyword evidence="3" id="KW-1133">Transmembrane helix</keyword>
<dbReference type="PROSITE" id="PS50053">
    <property type="entry name" value="UBIQUITIN_2"/>
    <property type="match status" value="1"/>
</dbReference>
<dbReference type="GeneID" id="106181671"/>
<dbReference type="CDD" id="cd17039">
    <property type="entry name" value="Ubl_ubiquitin_like"/>
    <property type="match status" value="1"/>
</dbReference>
<dbReference type="InterPro" id="IPR011989">
    <property type="entry name" value="ARM-like"/>
</dbReference>
<feature type="transmembrane region" description="Helical" evidence="3">
    <location>
        <begin position="185"/>
        <end position="206"/>
    </location>
</feature>
<dbReference type="RefSeq" id="XP_023932566.1">
    <property type="nucleotide sequence ID" value="XM_024076798.1"/>
</dbReference>
<evidence type="ECO:0000313" key="6">
    <source>
        <dbReference type="RefSeq" id="XP_023932566.1"/>
    </source>
</evidence>
<proteinExistence type="predicted"/>
<feature type="transmembrane region" description="Helical" evidence="3">
    <location>
        <begin position="155"/>
        <end position="178"/>
    </location>
</feature>
<dbReference type="AlphaFoldDB" id="A0A2R2MQP6"/>
<keyword evidence="3" id="KW-0812">Transmembrane</keyword>
<feature type="repeat" description="ARM" evidence="1">
    <location>
        <begin position="358"/>
        <end position="396"/>
    </location>
</feature>
<feature type="transmembrane region" description="Helical" evidence="3">
    <location>
        <begin position="234"/>
        <end position="257"/>
    </location>
</feature>
<feature type="region of interest" description="Disordered" evidence="2">
    <location>
        <begin position="617"/>
        <end position="662"/>
    </location>
</feature>
<feature type="compositionally biased region" description="Low complexity" evidence="2">
    <location>
        <begin position="624"/>
        <end position="636"/>
    </location>
</feature>
<evidence type="ECO:0000256" key="3">
    <source>
        <dbReference type="SAM" id="Phobius"/>
    </source>
</evidence>
<dbReference type="PANTHER" id="PTHR46043:SF13">
    <property type="entry name" value="ARM REPEAT SUPERFAMILY PROTEIN"/>
    <property type="match status" value="1"/>
</dbReference>
<dbReference type="PROSITE" id="PS50176">
    <property type="entry name" value="ARM_REPEAT"/>
    <property type="match status" value="1"/>
</dbReference>
<feature type="transmembrane region" description="Helical" evidence="3">
    <location>
        <begin position="129"/>
        <end position="149"/>
    </location>
</feature>
<dbReference type="InParanoid" id="A0A2R2MQP6"/>
<dbReference type="InterPro" id="IPR000225">
    <property type="entry name" value="Armadillo"/>
</dbReference>
<keyword evidence="3" id="KW-0472">Membrane</keyword>
<dbReference type="Pfam" id="PF00240">
    <property type="entry name" value="ubiquitin"/>
    <property type="match status" value="1"/>
</dbReference>
<dbReference type="OrthoDB" id="7537227at2759"/>
<dbReference type="Gene3D" id="3.10.20.90">
    <property type="entry name" value="Phosphatidylinositol 3-kinase Catalytic Subunit, Chain A, domain 1"/>
    <property type="match status" value="1"/>
</dbReference>
<protein>
    <submittedName>
        <fullName evidence="6">Uncharacterized protein LOC106181671</fullName>
    </submittedName>
</protein>
<dbReference type="PANTHER" id="PTHR46043">
    <property type="entry name" value="ARM REPEAT SUPERFAMILY PROTEIN"/>
    <property type="match status" value="1"/>
</dbReference>
<dbReference type="Gene3D" id="1.25.10.10">
    <property type="entry name" value="Leucine-rich Repeat Variant"/>
    <property type="match status" value="2"/>
</dbReference>
<dbReference type="STRING" id="7574.A0A2R2MQP6"/>
<reference evidence="6" key="1">
    <citation type="submission" date="2025-08" db="UniProtKB">
        <authorList>
            <consortium name="RefSeq"/>
        </authorList>
    </citation>
    <scope>IDENTIFICATION</scope>
    <source>
        <tissue evidence="6">Gonads</tissue>
    </source>
</reference>
<dbReference type="InterPro" id="IPR029071">
    <property type="entry name" value="Ubiquitin-like_domsf"/>
</dbReference>
<evidence type="ECO:0000259" key="4">
    <source>
        <dbReference type="PROSITE" id="PS50053"/>
    </source>
</evidence>
<dbReference type="SUPFAM" id="SSF48371">
    <property type="entry name" value="ARM repeat"/>
    <property type="match status" value="1"/>
</dbReference>
<dbReference type="InterPro" id="IPR016024">
    <property type="entry name" value="ARM-type_fold"/>
</dbReference>
<dbReference type="SUPFAM" id="SSF54236">
    <property type="entry name" value="Ubiquitin-like"/>
    <property type="match status" value="1"/>
</dbReference>
<sequence>MLLYVESRAFPHKTFVVLAQPNDTIARVRAHLLHVLYELGREDHQFRLRYKGEYLRDAYTVEDYKIIDNAIIKMVPLSKRLDQSFPDIRSVVGNSQDLGQGQVEDVKRALLREIRVFDRREKLLFDFKGLLYLHFMGFCLGFLTTYWYSGFWTGLVFLYAAFLCPTYTRTSGFVGGVYAYAHKHVFCFVYGVLSLLNMGAAIYLAYLEIVKISNHGCPNFEFVGDCSHSVIFSIIYYCCQAVALLASSAIMWVLGIWNFRIQVGDYIEAELVKTRDIEKLLLTAKQGKLKEKRIAAFELATLAAAGDDNKFRIVAEGGLEILNTLSLSRDEATQEHAVEALAELLTVPAIQDRYVEIGGVQNMSTLLLSPDPRLVEEAAQVLYQIVSDSEENKTAVVSEHGLEDLARAARDGTISCQRTVAGILLELAFTTEIRGQMAAMNTPGKALIELCRSTDPETQRYALQTLELLAIESSDMICAQHELIEILLGLPRTTVDEKLYLLAGKILLYFAENAETCELLLDQASLKDSLTLYGKTKDPILQKVVAKIIFCMLEDKVLKSKAKFVNLGEVLQEIRDNAADREVWEMADEELQILNADDDLPVLPNLSTIEKLQRMDSKKAQQYGSGSLRGSKSSLRSLEDKPSASVAGGSSVSSNDLKKGID</sequence>
<dbReference type="KEGG" id="lak:106181671"/>
<keyword evidence="5" id="KW-1185">Reference proteome</keyword>
<evidence type="ECO:0000256" key="1">
    <source>
        <dbReference type="PROSITE-ProRule" id="PRU00259"/>
    </source>
</evidence>
<gene>
    <name evidence="6" type="primary">LOC106181671</name>
</gene>
<dbReference type="SMART" id="SM00213">
    <property type="entry name" value="UBQ"/>
    <property type="match status" value="1"/>
</dbReference>
<accession>A0A2R2MQP6</accession>
<name>A0A2R2MQP6_LINAN</name>